<gene>
    <name evidence="1" type="ORF">ACOLOM_LOCUS2238</name>
</gene>
<reference evidence="1" key="1">
    <citation type="submission" date="2021-06" db="EMBL/GenBank/DDBJ databases">
        <authorList>
            <person name="Kallberg Y."/>
            <person name="Tangrot J."/>
            <person name="Rosling A."/>
        </authorList>
    </citation>
    <scope>NUCLEOTIDE SEQUENCE</scope>
    <source>
        <strain evidence="1">CL356</strain>
    </source>
</reference>
<protein>
    <submittedName>
        <fullName evidence="1">11355_t:CDS:1</fullName>
    </submittedName>
</protein>
<dbReference type="Proteomes" id="UP000789525">
    <property type="component" value="Unassembled WGS sequence"/>
</dbReference>
<organism evidence="1 2">
    <name type="scientific">Acaulospora colombiana</name>
    <dbReference type="NCBI Taxonomy" id="27376"/>
    <lineage>
        <taxon>Eukaryota</taxon>
        <taxon>Fungi</taxon>
        <taxon>Fungi incertae sedis</taxon>
        <taxon>Mucoromycota</taxon>
        <taxon>Glomeromycotina</taxon>
        <taxon>Glomeromycetes</taxon>
        <taxon>Diversisporales</taxon>
        <taxon>Acaulosporaceae</taxon>
        <taxon>Acaulospora</taxon>
    </lineage>
</organism>
<sequence length="264" mass="30775">MIYGDPKKRKKFVDELMKYNDLCKLHCTVYLSDEDEIIRRPKRKCAKTEYNEFLSTEMRKIASINPDISHTDSFKMAVVKWNNCKQFSEVNRINALIAKLRAENTALTNNNPRIVATEKQANDILNNLGVKIETENTFEIKMGKIVKVSAKGEINFIDKKVNEILTNFGESYSIDETLRSKIERIHFETNPLQFKKDVGKNLGIDMSFSNSVMFNRFRKKPTDEKIEKLVIKVSELIDMYSDRFVKHVPDDNKRIISENFSIFI</sequence>
<evidence type="ECO:0000313" key="1">
    <source>
        <dbReference type="EMBL" id="CAG8487385.1"/>
    </source>
</evidence>
<comment type="caution">
    <text evidence="1">The sequence shown here is derived from an EMBL/GenBank/DDBJ whole genome shotgun (WGS) entry which is preliminary data.</text>
</comment>
<proteinExistence type="predicted"/>
<keyword evidence="2" id="KW-1185">Reference proteome</keyword>
<name>A0ACA9KQU1_9GLOM</name>
<accession>A0ACA9KQU1</accession>
<evidence type="ECO:0000313" key="2">
    <source>
        <dbReference type="Proteomes" id="UP000789525"/>
    </source>
</evidence>
<dbReference type="EMBL" id="CAJVPT010002796">
    <property type="protein sequence ID" value="CAG8487385.1"/>
    <property type="molecule type" value="Genomic_DNA"/>
</dbReference>
<feature type="non-terminal residue" evidence="1">
    <location>
        <position position="264"/>
    </location>
</feature>